<evidence type="ECO:0000313" key="8">
    <source>
        <dbReference type="Proteomes" id="UP001497525"/>
    </source>
</evidence>
<dbReference type="InterPro" id="IPR000169">
    <property type="entry name" value="Pept_cys_AS"/>
</dbReference>
<accession>A0AAV2TUY5</accession>
<dbReference type="PROSITE" id="PS00639">
    <property type="entry name" value="THIOL_PROTEASE_HIS"/>
    <property type="match status" value="1"/>
</dbReference>
<dbReference type="InterPro" id="IPR025660">
    <property type="entry name" value="Pept_his_AS"/>
</dbReference>
<name>A0AAV2TUY5_CALDB</name>
<dbReference type="SMART" id="SM00645">
    <property type="entry name" value="Pept_C1"/>
    <property type="match status" value="1"/>
</dbReference>
<feature type="chain" id="PRO_5043774660" description="Peptidase C1A papain C-terminal domain-containing protein" evidence="5">
    <location>
        <begin position="18"/>
        <end position="295"/>
    </location>
</feature>
<keyword evidence="5" id="KW-0732">Signal</keyword>
<comment type="similarity">
    <text evidence="1">Belongs to the peptidase C1 family.</text>
</comment>
<keyword evidence="2" id="KW-0645">Protease</keyword>
<dbReference type="SUPFAM" id="SSF54001">
    <property type="entry name" value="Cysteine proteinases"/>
    <property type="match status" value="1"/>
</dbReference>
<evidence type="ECO:0000256" key="3">
    <source>
        <dbReference type="ARBA" id="ARBA00022801"/>
    </source>
</evidence>
<dbReference type="Pfam" id="PF00112">
    <property type="entry name" value="Peptidase_C1"/>
    <property type="match status" value="1"/>
</dbReference>
<evidence type="ECO:0000259" key="6">
    <source>
        <dbReference type="SMART" id="SM00645"/>
    </source>
</evidence>
<evidence type="ECO:0000256" key="4">
    <source>
        <dbReference type="ARBA" id="ARBA00022807"/>
    </source>
</evidence>
<dbReference type="EMBL" id="CAXLJL010000767">
    <property type="protein sequence ID" value="CAL5140663.1"/>
    <property type="molecule type" value="Genomic_DNA"/>
</dbReference>
<dbReference type="CDD" id="cd02620">
    <property type="entry name" value="Peptidase_C1A_CathepsinB"/>
    <property type="match status" value="1"/>
</dbReference>
<dbReference type="InterPro" id="IPR038765">
    <property type="entry name" value="Papain-like_cys_pep_sf"/>
</dbReference>
<protein>
    <recommendedName>
        <fullName evidence="6">Peptidase C1A papain C-terminal domain-containing protein</fullName>
    </recommendedName>
</protein>
<reference evidence="7" key="1">
    <citation type="submission" date="2024-06" db="EMBL/GenBank/DDBJ databases">
        <authorList>
            <person name="Liu X."/>
            <person name="Lenzi L."/>
            <person name="Haldenby T S."/>
            <person name="Uol C."/>
        </authorList>
    </citation>
    <scope>NUCLEOTIDE SEQUENCE</scope>
</reference>
<organism evidence="7 8">
    <name type="scientific">Calicophoron daubneyi</name>
    <name type="common">Rumen fluke</name>
    <name type="synonym">Paramphistomum daubneyi</name>
    <dbReference type="NCBI Taxonomy" id="300641"/>
    <lineage>
        <taxon>Eukaryota</taxon>
        <taxon>Metazoa</taxon>
        <taxon>Spiralia</taxon>
        <taxon>Lophotrochozoa</taxon>
        <taxon>Platyhelminthes</taxon>
        <taxon>Trematoda</taxon>
        <taxon>Digenea</taxon>
        <taxon>Plagiorchiida</taxon>
        <taxon>Pronocephalata</taxon>
        <taxon>Paramphistomoidea</taxon>
        <taxon>Paramphistomidae</taxon>
        <taxon>Calicophoron</taxon>
    </lineage>
</organism>
<gene>
    <name evidence="7" type="ORF">CDAUBV1_LOCUS15959</name>
</gene>
<dbReference type="Gene3D" id="3.90.70.10">
    <property type="entry name" value="Cysteine proteinases"/>
    <property type="match status" value="1"/>
</dbReference>
<evidence type="ECO:0000256" key="2">
    <source>
        <dbReference type="ARBA" id="ARBA00022670"/>
    </source>
</evidence>
<dbReference type="GO" id="GO:0008234">
    <property type="term" value="F:cysteine-type peptidase activity"/>
    <property type="evidence" value="ECO:0007669"/>
    <property type="project" value="UniProtKB-KW"/>
</dbReference>
<keyword evidence="3" id="KW-0378">Hydrolase</keyword>
<feature type="domain" description="Peptidase C1A papain C-terminal" evidence="6">
    <location>
        <begin position="60"/>
        <end position="294"/>
    </location>
</feature>
<dbReference type="PRINTS" id="PR00705">
    <property type="entry name" value="PAPAIN"/>
</dbReference>
<keyword evidence="4" id="KW-0788">Thiol protease</keyword>
<evidence type="ECO:0000256" key="5">
    <source>
        <dbReference type="SAM" id="SignalP"/>
    </source>
</evidence>
<dbReference type="AlphaFoldDB" id="A0AAV2TUY5"/>
<dbReference type="PROSITE" id="PS00139">
    <property type="entry name" value="THIOL_PROTEASE_CYS"/>
    <property type="match status" value="1"/>
</dbReference>
<evidence type="ECO:0000313" key="7">
    <source>
        <dbReference type="EMBL" id="CAL5140663.1"/>
    </source>
</evidence>
<comment type="caution">
    <text evidence="7">The sequence shown here is derived from an EMBL/GenBank/DDBJ whole genome shotgun (WGS) entry which is preliminary data.</text>
</comment>
<dbReference type="InterPro" id="IPR000668">
    <property type="entry name" value="Peptidase_C1A_C"/>
</dbReference>
<proteinExistence type="inferred from homology"/>
<dbReference type="PANTHER" id="PTHR12411">
    <property type="entry name" value="CYSTEINE PROTEASE FAMILY C1-RELATED"/>
    <property type="match status" value="1"/>
</dbReference>
<dbReference type="InterPro" id="IPR013128">
    <property type="entry name" value="Peptidase_C1A"/>
</dbReference>
<sequence>MSAFILLALFYVGLATTSPIENELNWDTSQIRALGAIPSTPETIARVGYKEVAYDENVEIPEEFDARLEWPNCISLKTIWDQGYCGSCWAVSSASAMGDRYCIRNQGNVVLSAYDVMSCCKSCALNGPCQGGEPINAWQHWNTEGVVTGGPTNCSGCTCYRYRGDNLFKCDHKCREGYEKSYDSDLTRGRPAKFLKNDVEVIQREIMTNGPVVAAFEVFSDFGNPGKGVYIHRRGFSRGFHAVRVIGWGVQNVLNESVPYWLAANSWGTQWGDGGVFRILRGSNHCGFESEMVTD</sequence>
<evidence type="ECO:0000256" key="1">
    <source>
        <dbReference type="ARBA" id="ARBA00008455"/>
    </source>
</evidence>
<dbReference type="Proteomes" id="UP001497525">
    <property type="component" value="Unassembled WGS sequence"/>
</dbReference>
<dbReference type="GO" id="GO:0006508">
    <property type="term" value="P:proteolysis"/>
    <property type="evidence" value="ECO:0007669"/>
    <property type="project" value="UniProtKB-KW"/>
</dbReference>
<feature type="signal peptide" evidence="5">
    <location>
        <begin position="1"/>
        <end position="17"/>
    </location>
</feature>